<dbReference type="PANTHER" id="PTHR23294">
    <property type="entry name" value="ET TRANSLATION PRODUCT-RELATED"/>
    <property type="match status" value="1"/>
</dbReference>
<dbReference type="InterPro" id="IPR051617">
    <property type="entry name" value="UNC-93-like_regulator"/>
</dbReference>
<keyword evidence="3 6" id="KW-1133">Transmembrane helix</keyword>
<feature type="transmembrane region" description="Helical" evidence="6">
    <location>
        <begin position="330"/>
        <end position="348"/>
    </location>
</feature>
<dbReference type="PANTHER" id="PTHR23294:SF59">
    <property type="entry name" value="UNC93-LIKE PROTEIN C922.05C"/>
    <property type="match status" value="1"/>
</dbReference>
<proteinExistence type="predicted"/>
<evidence type="ECO:0000256" key="1">
    <source>
        <dbReference type="ARBA" id="ARBA00004141"/>
    </source>
</evidence>
<dbReference type="SUPFAM" id="SSF103473">
    <property type="entry name" value="MFS general substrate transporter"/>
    <property type="match status" value="1"/>
</dbReference>
<protein>
    <submittedName>
        <fullName evidence="7">MFS general substrate transporter</fullName>
    </submittedName>
</protein>
<dbReference type="AlphaFoldDB" id="A0A197KF98"/>
<feature type="transmembrane region" description="Helical" evidence="6">
    <location>
        <begin position="7"/>
        <end position="26"/>
    </location>
</feature>
<evidence type="ECO:0000256" key="3">
    <source>
        <dbReference type="ARBA" id="ARBA00022989"/>
    </source>
</evidence>
<feature type="transmembrane region" description="Helical" evidence="6">
    <location>
        <begin position="46"/>
        <end position="65"/>
    </location>
</feature>
<dbReference type="OrthoDB" id="196103at2759"/>
<comment type="subcellular location">
    <subcellularLocation>
        <location evidence="1">Membrane</location>
        <topology evidence="1">Multi-pass membrane protein</topology>
    </subcellularLocation>
</comment>
<evidence type="ECO:0000313" key="7">
    <source>
        <dbReference type="EMBL" id="OAQ35351.1"/>
    </source>
</evidence>
<evidence type="ECO:0000256" key="5">
    <source>
        <dbReference type="SAM" id="MobiDB-lite"/>
    </source>
</evidence>
<name>A0A197KF98_9FUNG</name>
<feature type="transmembrane region" description="Helical" evidence="6">
    <location>
        <begin position="290"/>
        <end position="310"/>
    </location>
</feature>
<dbReference type="InterPro" id="IPR036259">
    <property type="entry name" value="MFS_trans_sf"/>
</dbReference>
<evidence type="ECO:0000256" key="4">
    <source>
        <dbReference type="ARBA" id="ARBA00023136"/>
    </source>
</evidence>
<feature type="transmembrane region" description="Helical" evidence="6">
    <location>
        <begin position="170"/>
        <end position="188"/>
    </location>
</feature>
<feature type="region of interest" description="Disordered" evidence="5">
    <location>
        <begin position="426"/>
        <end position="445"/>
    </location>
</feature>
<keyword evidence="4 6" id="KW-0472">Membrane</keyword>
<evidence type="ECO:0000256" key="2">
    <source>
        <dbReference type="ARBA" id="ARBA00022692"/>
    </source>
</evidence>
<keyword evidence="8" id="KW-1185">Reference proteome</keyword>
<feature type="transmembrane region" description="Helical" evidence="6">
    <location>
        <begin position="394"/>
        <end position="416"/>
    </location>
</feature>
<feature type="transmembrane region" description="Helical" evidence="6">
    <location>
        <begin position="224"/>
        <end position="241"/>
    </location>
</feature>
<dbReference type="EMBL" id="KV442014">
    <property type="protein sequence ID" value="OAQ35351.1"/>
    <property type="molecule type" value="Genomic_DNA"/>
</dbReference>
<dbReference type="Proteomes" id="UP000078512">
    <property type="component" value="Unassembled WGS sequence"/>
</dbReference>
<accession>A0A197KF98</accession>
<dbReference type="GO" id="GO:0016020">
    <property type="term" value="C:membrane"/>
    <property type="evidence" value="ECO:0007669"/>
    <property type="project" value="UniProtKB-SubCell"/>
</dbReference>
<gene>
    <name evidence="7" type="ORF">K457DRAFT_13270</name>
</gene>
<feature type="transmembrane region" description="Helical" evidence="6">
    <location>
        <begin position="137"/>
        <end position="158"/>
    </location>
</feature>
<feature type="transmembrane region" description="Helical" evidence="6">
    <location>
        <begin position="72"/>
        <end position="91"/>
    </location>
</feature>
<evidence type="ECO:0000313" key="8">
    <source>
        <dbReference type="Proteomes" id="UP000078512"/>
    </source>
</evidence>
<feature type="transmembrane region" description="Helical" evidence="6">
    <location>
        <begin position="97"/>
        <end position="125"/>
    </location>
</feature>
<feature type="transmembrane region" description="Helical" evidence="6">
    <location>
        <begin position="261"/>
        <end position="278"/>
    </location>
</feature>
<dbReference type="Gene3D" id="1.20.1250.20">
    <property type="entry name" value="MFS general substrate transporter like domains"/>
    <property type="match status" value="1"/>
</dbReference>
<reference evidence="7 8" key="1">
    <citation type="submission" date="2016-05" db="EMBL/GenBank/DDBJ databases">
        <title>Genome sequencing reveals origins of a unique bacterial endosymbiosis in the earliest lineages of terrestrial Fungi.</title>
        <authorList>
            <consortium name="DOE Joint Genome Institute"/>
            <person name="Uehling J."/>
            <person name="Gryganskyi A."/>
            <person name="Hameed K."/>
            <person name="Tschaplinski T."/>
            <person name="Misztal P."/>
            <person name="Wu S."/>
            <person name="Desiro A."/>
            <person name="Vande Pol N."/>
            <person name="Du Z.-Y."/>
            <person name="Zienkiewicz A."/>
            <person name="Zienkiewicz K."/>
            <person name="Morin E."/>
            <person name="Tisserant E."/>
            <person name="Splivallo R."/>
            <person name="Hainaut M."/>
            <person name="Henrissat B."/>
            <person name="Ohm R."/>
            <person name="Kuo A."/>
            <person name="Yan J."/>
            <person name="Lipzen A."/>
            <person name="Nolan M."/>
            <person name="Labutti K."/>
            <person name="Barry K."/>
            <person name="Goldstein A."/>
            <person name="Labbe J."/>
            <person name="Schadt C."/>
            <person name="Tuskan G."/>
            <person name="Grigoriev I."/>
            <person name="Martin F."/>
            <person name="Vilgalys R."/>
            <person name="Bonito G."/>
        </authorList>
    </citation>
    <scope>NUCLEOTIDE SEQUENCE [LARGE SCALE GENOMIC DNA]</scope>
    <source>
        <strain evidence="7 8">AG-77</strain>
    </source>
</reference>
<sequence length="445" mass="49149">MGFRWNSPLAQVLAVGIICFCCPGMYNSLNSLGAGGQVDSKIGQNANVALNTCFALFGLLAGAIHNKLGPKWTIFIGCTTYCLYAGSFLSYNHHKTGWFSVIAGALLGVGAAMLWTAQGAIMMAYPSEQEKGRYIGYFWATFNAGGVVGSMIPLAINFKSTSTGPLADSIYIAFMAIMALGTFIGLTLSAPSKIVRNNGDKIRIQEFPTWTGEVIATLKLFLDWRMVVLIPMFLSSNWFYAYQFATVQGWFSIRTQSLNSILYWGAQILGSYGFGRILDYQGAPRRTRGLWGLGIISVFFTITWIGGIFFQRTYTIDDPAGNHDFTEGSVYIGPLFLYIFYGFGDAAWQTYCYWLMGALSNDVTVLSRYSGFYKCIQSSGGAISWRINALKVPFMTELIICFALLVASIPGAFFLANRLEEHSEEAVHSSEHHESKLDEKHEIQA</sequence>
<keyword evidence="2 6" id="KW-0812">Transmembrane</keyword>
<organism evidence="7 8">
    <name type="scientific">Linnemannia elongata AG-77</name>
    <dbReference type="NCBI Taxonomy" id="1314771"/>
    <lineage>
        <taxon>Eukaryota</taxon>
        <taxon>Fungi</taxon>
        <taxon>Fungi incertae sedis</taxon>
        <taxon>Mucoromycota</taxon>
        <taxon>Mortierellomycotina</taxon>
        <taxon>Mortierellomycetes</taxon>
        <taxon>Mortierellales</taxon>
        <taxon>Mortierellaceae</taxon>
        <taxon>Linnemannia</taxon>
    </lineage>
</organism>
<evidence type="ECO:0000256" key="6">
    <source>
        <dbReference type="SAM" id="Phobius"/>
    </source>
</evidence>
<dbReference type="Pfam" id="PF05978">
    <property type="entry name" value="UNC-93"/>
    <property type="match status" value="1"/>
</dbReference>
<dbReference type="InterPro" id="IPR010291">
    <property type="entry name" value="Ion_channel_UNC-93"/>
</dbReference>